<dbReference type="AlphaFoldDB" id="A0A7S1ALV0"/>
<sequence length="392" mass="43129">MGHGRNRGRGGHRGGHGPRWSQADHNPDATATNGRAREENECQGNAVPGYFSRPLAAQWRFACRALYRLAPEERLHDARRQVLLGDHIFTRDSWDFSEQHGIICSAEEHGHGRGRRDLWVAYWNDRLQCVPLSQFSKSGELRRVTYPHWTCRCYVPDSSTLMPHVLEECLLEATDDQTVAKLANNLYQNGGWSPQWTRSPDLEFCIYAKTGQRVSEVHTRKTVSTEVVAAISCAIKGERPSQLFSGAQLQAASVATPCAPPGYAPRPMLTVGELEAFRHEKYAAYTPLEVWPAQCAWGLEQAPGAQVQSHNVLLQQTVQLPVPGAHPANQGYGGGDAMAHYGGVCGAFGYDMGVSGCGLVEDATQTTQGTNASKLSADAEVFVPRNWEGVYQ</sequence>
<dbReference type="EMBL" id="HBFQ01046314">
    <property type="protein sequence ID" value="CAD8858606.1"/>
    <property type="molecule type" value="Transcribed_RNA"/>
</dbReference>
<accession>A0A7S1ALV0</accession>
<reference evidence="2" key="1">
    <citation type="submission" date="2021-01" db="EMBL/GenBank/DDBJ databases">
        <authorList>
            <person name="Corre E."/>
            <person name="Pelletier E."/>
            <person name="Niang G."/>
            <person name="Scheremetjew M."/>
            <person name="Finn R."/>
            <person name="Kale V."/>
            <person name="Holt S."/>
            <person name="Cochrane G."/>
            <person name="Meng A."/>
            <person name="Brown T."/>
            <person name="Cohen L."/>
        </authorList>
    </citation>
    <scope>NUCLEOTIDE SEQUENCE</scope>
</reference>
<gene>
    <name evidence="2" type="ORF">NSCI0253_LOCUS32960</name>
</gene>
<proteinExistence type="predicted"/>
<name>A0A7S1ALV0_NOCSC</name>
<protein>
    <submittedName>
        <fullName evidence="2">Uncharacterized protein</fullName>
    </submittedName>
</protein>
<evidence type="ECO:0000313" key="2">
    <source>
        <dbReference type="EMBL" id="CAD8858606.1"/>
    </source>
</evidence>
<organism evidence="2">
    <name type="scientific">Noctiluca scintillans</name>
    <name type="common">Sea sparkle</name>
    <name type="synonym">Red tide dinoflagellate</name>
    <dbReference type="NCBI Taxonomy" id="2966"/>
    <lineage>
        <taxon>Eukaryota</taxon>
        <taxon>Sar</taxon>
        <taxon>Alveolata</taxon>
        <taxon>Dinophyceae</taxon>
        <taxon>Noctilucales</taxon>
        <taxon>Noctilucaceae</taxon>
        <taxon>Noctiluca</taxon>
    </lineage>
</organism>
<feature type="compositionally biased region" description="Basic residues" evidence="1">
    <location>
        <begin position="1"/>
        <end position="16"/>
    </location>
</feature>
<feature type="region of interest" description="Disordered" evidence="1">
    <location>
        <begin position="1"/>
        <end position="38"/>
    </location>
</feature>
<evidence type="ECO:0000256" key="1">
    <source>
        <dbReference type="SAM" id="MobiDB-lite"/>
    </source>
</evidence>